<gene>
    <name evidence="4" type="ORF">H7849_24860</name>
</gene>
<dbReference type="Gene3D" id="3.40.50.410">
    <property type="entry name" value="von Willebrand factor, type A domain"/>
    <property type="match status" value="1"/>
</dbReference>
<evidence type="ECO:0000313" key="4">
    <source>
        <dbReference type="EMBL" id="QNI32181.1"/>
    </source>
</evidence>
<feature type="chain" id="PRO_5028854688" evidence="2">
    <location>
        <begin position="26"/>
        <end position="386"/>
    </location>
</feature>
<dbReference type="NCBIfam" id="TIGR03436">
    <property type="entry name" value="acidobact_VWFA"/>
    <property type="match status" value="1"/>
</dbReference>
<dbReference type="AlphaFoldDB" id="A0A7G8BI11"/>
<dbReference type="CDD" id="cd00198">
    <property type="entry name" value="vWFA"/>
    <property type="match status" value="1"/>
</dbReference>
<keyword evidence="2" id="KW-0732">Signal</keyword>
<dbReference type="SUPFAM" id="SSF53300">
    <property type="entry name" value="vWA-like"/>
    <property type="match status" value="1"/>
</dbReference>
<feature type="compositionally biased region" description="Polar residues" evidence="1">
    <location>
        <begin position="164"/>
        <end position="183"/>
    </location>
</feature>
<feature type="region of interest" description="Disordered" evidence="1">
    <location>
        <begin position="280"/>
        <end position="300"/>
    </location>
</feature>
<dbReference type="Proteomes" id="UP000515312">
    <property type="component" value="Chromosome"/>
</dbReference>
<evidence type="ECO:0000313" key="5">
    <source>
        <dbReference type="Proteomes" id="UP000515312"/>
    </source>
</evidence>
<dbReference type="InterPro" id="IPR017802">
    <property type="entry name" value="VWFA-rel_acidobac-type"/>
</dbReference>
<feature type="signal peptide" evidence="2">
    <location>
        <begin position="1"/>
        <end position="25"/>
    </location>
</feature>
<dbReference type="RefSeq" id="WP_186743136.1">
    <property type="nucleotide sequence ID" value="NZ_CP060394.1"/>
</dbReference>
<accession>A0A7G8BI11</accession>
<feature type="region of interest" description="Disordered" evidence="1">
    <location>
        <begin position="164"/>
        <end position="187"/>
    </location>
</feature>
<evidence type="ECO:0000256" key="1">
    <source>
        <dbReference type="SAM" id="MobiDB-lite"/>
    </source>
</evidence>
<reference evidence="4 5" key="1">
    <citation type="submission" date="2020-08" db="EMBL/GenBank/DDBJ databases">
        <title>Edaphobacter telluris sp. nov. and Acidobacterium dinghuensis sp. nov., two acidobacteria isolated from forest soil.</title>
        <authorList>
            <person name="Fu J."/>
            <person name="Qiu L."/>
        </authorList>
    </citation>
    <scope>NUCLEOTIDE SEQUENCE [LARGE SCALE GENOMIC DNA]</scope>
    <source>
        <strain evidence="4">4Y35</strain>
    </source>
</reference>
<evidence type="ECO:0000256" key="2">
    <source>
        <dbReference type="SAM" id="SignalP"/>
    </source>
</evidence>
<dbReference type="SMART" id="SM00327">
    <property type="entry name" value="VWA"/>
    <property type="match status" value="1"/>
</dbReference>
<dbReference type="PROSITE" id="PS50234">
    <property type="entry name" value="VWFA"/>
    <property type="match status" value="1"/>
</dbReference>
<sequence>MLSSKSTFLSSAIASGLFAAASLLAQTATPQSATPGPPKITAPPTTLSVDVKVVTLPVTVRDKKGQIVTNLTKDDFTLLEDSRQQTIKYFNLDTNLPLTLGLLVDTSMSMRNAFDQEKTASKTFLNQMLTKPEDKAFLIHFDREVELLQDLTPSKEKLSTALQDLGPTQQPYQTTSDSDSGQQRAHHGGGTQLYDAIFLAADELMKKQQGRKAIVVLSDGQDRGSRETLNSAIEAAQRSNTVVYTIYFQGEQQHDYDNRGGGYGRPRIGMGGGGYPGGYPGGGGGYPGGRGGQRPSDEPHVDGKKIMTQIAEQTGGRMFEAKKKENFDQVYASIAEELRSQYMLGYTPDKSSSDESYHRITLTANKKDLIVQTRDGYYADKETAGK</sequence>
<feature type="domain" description="VWFA" evidence="3">
    <location>
        <begin position="99"/>
        <end position="246"/>
    </location>
</feature>
<dbReference type="InterPro" id="IPR002035">
    <property type="entry name" value="VWF_A"/>
</dbReference>
<dbReference type="InterPro" id="IPR036465">
    <property type="entry name" value="vWFA_dom_sf"/>
</dbReference>
<evidence type="ECO:0000259" key="3">
    <source>
        <dbReference type="PROSITE" id="PS50234"/>
    </source>
</evidence>
<name>A0A7G8BI11_9BACT</name>
<dbReference type="Pfam" id="PF13519">
    <property type="entry name" value="VWA_2"/>
    <property type="match status" value="1"/>
</dbReference>
<dbReference type="KEGG" id="adin:H7849_24860"/>
<feature type="compositionally biased region" description="Gly residues" evidence="1">
    <location>
        <begin position="280"/>
        <end position="292"/>
    </location>
</feature>
<keyword evidence="5" id="KW-1185">Reference proteome</keyword>
<dbReference type="EMBL" id="CP060394">
    <property type="protein sequence ID" value="QNI32181.1"/>
    <property type="molecule type" value="Genomic_DNA"/>
</dbReference>
<proteinExistence type="predicted"/>
<organism evidence="4 5">
    <name type="scientific">Alloacidobacterium dinghuense</name>
    <dbReference type="NCBI Taxonomy" id="2763107"/>
    <lineage>
        <taxon>Bacteria</taxon>
        <taxon>Pseudomonadati</taxon>
        <taxon>Acidobacteriota</taxon>
        <taxon>Terriglobia</taxon>
        <taxon>Terriglobales</taxon>
        <taxon>Acidobacteriaceae</taxon>
        <taxon>Alloacidobacterium</taxon>
    </lineage>
</organism>
<protein>
    <submittedName>
        <fullName evidence="4">VWA domain-containing protein</fullName>
    </submittedName>
</protein>